<gene>
    <name evidence="1" type="ORF">FLK61_38120</name>
</gene>
<protein>
    <submittedName>
        <fullName evidence="1">Uncharacterized protein</fullName>
    </submittedName>
</protein>
<keyword evidence="2" id="KW-1185">Reference proteome</keyword>
<dbReference type="Proteomes" id="UP000318138">
    <property type="component" value="Chromosome"/>
</dbReference>
<reference evidence="2" key="1">
    <citation type="submission" date="2019-07" db="EMBL/GenBank/DDBJ databases">
        <title>Bacillus alkalisoli sp. nov. isolated from saline soil.</title>
        <authorList>
            <person name="Sun J.-Q."/>
            <person name="Xu L."/>
        </authorList>
    </citation>
    <scope>NUCLEOTIDE SEQUENCE [LARGE SCALE GENOMIC DNA]</scope>
    <source>
        <strain evidence="2">M4U3P1</strain>
    </source>
</reference>
<name>A0A859FHY2_9BACI</name>
<dbReference type="AlphaFoldDB" id="A0A859FHY2"/>
<dbReference type="KEGG" id="psua:FLK61_38120"/>
<dbReference type="RefSeq" id="WP_176010425.1">
    <property type="nucleotide sequence ID" value="NZ_CP041372.2"/>
</dbReference>
<organism evidence="1 2">
    <name type="scientific">Paenalkalicoccus suaedae</name>
    <dbReference type="NCBI Taxonomy" id="2592382"/>
    <lineage>
        <taxon>Bacteria</taxon>
        <taxon>Bacillati</taxon>
        <taxon>Bacillota</taxon>
        <taxon>Bacilli</taxon>
        <taxon>Bacillales</taxon>
        <taxon>Bacillaceae</taxon>
        <taxon>Paenalkalicoccus</taxon>
    </lineage>
</organism>
<sequence>MVKRVLTVFSVFILLLSFTFIGETTAIFNDEDTTTPNETETAELNVVIDNKADINFSIDNMIPGDFRTQTITVANTGSVPFIFDGYFSRDDTTDSTVLWDGSNGLFATIDGISVTNNGAPLSFSEQSSQISDITETTAIPFFELAPGDSVDLSITLALPTEADNTYQNQTESFTFTIYAEQLAGGER</sequence>
<evidence type="ECO:0000313" key="1">
    <source>
        <dbReference type="EMBL" id="QKS72448.1"/>
    </source>
</evidence>
<proteinExistence type="predicted"/>
<accession>A0A859FHY2</accession>
<dbReference type="EMBL" id="CP041372">
    <property type="protein sequence ID" value="QKS72448.1"/>
    <property type="molecule type" value="Genomic_DNA"/>
</dbReference>
<evidence type="ECO:0000313" key="2">
    <source>
        <dbReference type="Proteomes" id="UP000318138"/>
    </source>
</evidence>